<organism evidence="2 3">
    <name type="scientific">Prymnesium parvum</name>
    <name type="common">Toxic golden alga</name>
    <dbReference type="NCBI Taxonomy" id="97485"/>
    <lineage>
        <taxon>Eukaryota</taxon>
        <taxon>Haptista</taxon>
        <taxon>Haptophyta</taxon>
        <taxon>Prymnesiophyceae</taxon>
        <taxon>Prymnesiales</taxon>
        <taxon>Prymnesiaceae</taxon>
        <taxon>Prymnesium</taxon>
    </lineage>
</organism>
<feature type="compositionally biased region" description="Polar residues" evidence="1">
    <location>
        <begin position="412"/>
        <end position="438"/>
    </location>
</feature>
<dbReference type="EMBL" id="JBGBPQ010000002">
    <property type="protein sequence ID" value="KAL1528732.1"/>
    <property type="molecule type" value="Genomic_DNA"/>
</dbReference>
<feature type="region of interest" description="Disordered" evidence="1">
    <location>
        <begin position="154"/>
        <end position="190"/>
    </location>
</feature>
<feature type="region of interest" description="Disordered" evidence="1">
    <location>
        <begin position="408"/>
        <end position="451"/>
    </location>
</feature>
<sequence length="463" mass="48363">MSPPPLPPTPLLPCSSIPSVCYSCSHWAYCATPAADQACQNVPPECVSDCKLYAHCAVGQPPFVPPQAPPLSHSPLSPGTHLPSLPPSPPAFPPSPPPSPPATPLFHDGCKPWCKDSCCGFSLPAQECGGCDARVACHPGALCYNSTPPLQPAAPWEPPRPPAASPSPPPLAPAPRNPPPSPPQAPPLSPLPPQSPLYHEGCDKFCAGSCCGFTNPWQECGGCDSRAGCYPGAECWKEAPPVSPPLLPPSPSPPAASSDACVPRRLHHRVRGVLLRLLKPCSRVWRLRLACWLLPGGCVLEGRAALATAIAVRPAVIPAASAATFSSVATTSRASRVSRATPSSRPNPAASSDACVPRRLQHILRGVLLRLLKPCCRVWRLRLACWLLPRSAVLEGCASRTAALPSAHPSMSPWSNSAMPSTSTCLPTATVPSSRGTNSAPSSIAKSSTSADTFVPRRLQAVV</sequence>
<name>A0AB34K672_PRYPA</name>
<evidence type="ECO:0000256" key="1">
    <source>
        <dbReference type="SAM" id="MobiDB-lite"/>
    </source>
</evidence>
<feature type="compositionally biased region" description="Low complexity" evidence="1">
    <location>
        <begin position="70"/>
        <end position="83"/>
    </location>
</feature>
<accession>A0AB34K672</accession>
<feature type="compositionally biased region" description="Low complexity" evidence="1">
    <location>
        <begin position="439"/>
        <end position="451"/>
    </location>
</feature>
<dbReference type="Proteomes" id="UP001515480">
    <property type="component" value="Unassembled WGS sequence"/>
</dbReference>
<evidence type="ECO:0000313" key="2">
    <source>
        <dbReference type="EMBL" id="KAL1528732.1"/>
    </source>
</evidence>
<reference evidence="2 3" key="1">
    <citation type="journal article" date="2024" name="Science">
        <title>Giant polyketide synthase enzymes in the biosynthesis of giant marine polyether toxins.</title>
        <authorList>
            <person name="Fallon T.R."/>
            <person name="Shende V.V."/>
            <person name="Wierzbicki I.H."/>
            <person name="Pendleton A.L."/>
            <person name="Watervoot N.F."/>
            <person name="Auber R.P."/>
            <person name="Gonzalez D.J."/>
            <person name="Wisecaver J.H."/>
            <person name="Moore B.S."/>
        </authorList>
    </citation>
    <scope>NUCLEOTIDE SEQUENCE [LARGE SCALE GENOMIC DNA]</scope>
    <source>
        <strain evidence="2 3">12B1</strain>
    </source>
</reference>
<feature type="compositionally biased region" description="Pro residues" evidence="1">
    <location>
        <begin position="84"/>
        <end position="100"/>
    </location>
</feature>
<dbReference type="PRINTS" id="PR01217">
    <property type="entry name" value="PRICHEXTENSN"/>
</dbReference>
<comment type="caution">
    <text evidence="2">The sequence shown here is derived from an EMBL/GenBank/DDBJ whole genome shotgun (WGS) entry which is preliminary data.</text>
</comment>
<dbReference type="AlphaFoldDB" id="A0AB34K672"/>
<feature type="region of interest" description="Disordered" evidence="1">
    <location>
        <begin position="67"/>
        <end position="100"/>
    </location>
</feature>
<feature type="compositionally biased region" description="Low complexity" evidence="1">
    <location>
        <begin position="334"/>
        <end position="346"/>
    </location>
</feature>
<feature type="region of interest" description="Disordered" evidence="1">
    <location>
        <begin position="334"/>
        <end position="353"/>
    </location>
</feature>
<protein>
    <submittedName>
        <fullName evidence="2">Uncharacterized protein</fullName>
    </submittedName>
</protein>
<proteinExistence type="predicted"/>
<evidence type="ECO:0000313" key="3">
    <source>
        <dbReference type="Proteomes" id="UP001515480"/>
    </source>
</evidence>
<keyword evidence="3" id="KW-1185">Reference proteome</keyword>
<gene>
    <name evidence="2" type="ORF">AB1Y20_010065</name>
</gene>